<gene>
    <name evidence="2" type="ORF">BpHYR1_054649</name>
</gene>
<evidence type="ECO:0000313" key="3">
    <source>
        <dbReference type="Proteomes" id="UP000276133"/>
    </source>
</evidence>
<proteinExistence type="predicted"/>
<keyword evidence="3" id="KW-1185">Reference proteome</keyword>
<dbReference type="AlphaFoldDB" id="A0A3M7R2G2"/>
<accession>A0A3M7R2G2</accession>
<feature type="region of interest" description="Disordered" evidence="1">
    <location>
        <begin position="43"/>
        <end position="72"/>
    </location>
</feature>
<name>A0A3M7R2G2_BRAPC</name>
<comment type="caution">
    <text evidence="2">The sequence shown here is derived from an EMBL/GenBank/DDBJ whole genome shotgun (WGS) entry which is preliminary data.</text>
</comment>
<dbReference type="EMBL" id="REGN01004435">
    <property type="protein sequence ID" value="RNA17551.1"/>
    <property type="molecule type" value="Genomic_DNA"/>
</dbReference>
<evidence type="ECO:0000256" key="1">
    <source>
        <dbReference type="SAM" id="MobiDB-lite"/>
    </source>
</evidence>
<dbReference type="Proteomes" id="UP000276133">
    <property type="component" value="Unassembled WGS sequence"/>
</dbReference>
<sequence length="80" mass="8587">MALGNGLREIIAIPVDMDETANTTNVTADTSTSTLMTVHKAFDPNAVSDSEDDTSGNEESAAKKKRTRRGPGLCYDKLKI</sequence>
<reference evidence="2 3" key="1">
    <citation type="journal article" date="2018" name="Sci. Rep.">
        <title>Genomic signatures of local adaptation to the degree of environmental predictability in rotifers.</title>
        <authorList>
            <person name="Franch-Gras L."/>
            <person name="Hahn C."/>
            <person name="Garcia-Roger E.M."/>
            <person name="Carmona M.J."/>
            <person name="Serra M."/>
            <person name="Gomez A."/>
        </authorList>
    </citation>
    <scope>NUCLEOTIDE SEQUENCE [LARGE SCALE GENOMIC DNA]</scope>
    <source>
        <strain evidence="2">HYR1</strain>
    </source>
</reference>
<organism evidence="2 3">
    <name type="scientific">Brachionus plicatilis</name>
    <name type="common">Marine rotifer</name>
    <name type="synonym">Brachionus muelleri</name>
    <dbReference type="NCBI Taxonomy" id="10195"/>
    <lineage>
        <taxon>Eukaryota</taxon>
        <taxon>Metazoa</taxon>
        <taxon>Spiralia</taxon>
        <taxon>Gnathifera</taxon>
        <taxon>Rotifera</taxon>
        <taxon>Eurotatoria</taxon>
        <taxon>Monogononta</taxon>
        <taxon>Pseudotrocha</taxon>
        <taxon>Ploima</taxon>
        <taxon>Brachionidae</taxon>
        <taxon>Brachionus</taxon>
    </lineage>
</organism>
<protein>
    <submittedName>
        <fullName evidence="2">Uncharacterized protein</fullName>
    </submittedName>
</protein>
<evidence type="ECO:0000313" key="2">
    <source>
        <dbReference type="EMBL" id="RNA17551.1"/>
    </source>
</evidence>